<dbReference type="OrthoDB" id="447842at2759"/>
<reference evidence="1 2" key="1">
    <citation type="submission" date="2018-06" db="EMBL/GenBank/DDBJ databases">
        <title>Comparative genomics reveals the genomic features of Rhizophagus irregularis, R. cerebriforme, R. diaphanum and Gigaspora rosea, and their symbiotic lifestyle signature.</title>
        <authorList>
            <person name="Morin E."/>
            <person name="San Clemente H."/>
            <person name="Chen E.C.H."/>
            <person name="De La Providencia I."/>
            <person name="Hainaut M."/>
            <person name="Kuo A."/>
            <person name="Kohler A."/>
            <person name="Murat C."/>
            <person name="Tang N."/>
            <person name="Roy S."/>
            <person name="Loubradou J."/>
            <person name="Henrissat B."/>
            <person name="Grigoriev I.V."/>
            <person name="Corradi N."/>
            <person name="Roux C."/>
            <person name="Martin F.M."/>
        </authorList>
    </citation>
    <scope>NUCLEOTIDE SEQUENCE [LARGE SCALE GENOMIC DNA]</scope>
    <source>
        <strain evidence="1 2">DAOM 194757</strain>
    </source>
</reference>
<keyword evidence="2" id="KW-1185">Reference proteome</keyword>
<dbReference type="AlphaFoldDB" id="A0A397V8J2"/>
<evidence type="ECO:0000313" key="2">
    <source>
        <dbReference type="Proteomes" id="UP000266673"/>
    </source>
</evidence>
<gene>
    <name evidence="1" type="ORF">C2G38_2187870</name>
</gene>
<protein>
    <submittedName>
        <fullName evidence="1">Uncharacterized protein</fullName>
    </submittedName>
</protein>
<name>A0A397V8J2_9GLOM</name>
<organism evidence="1 2">
    <name type="scientific">Gigaspora rosea</name>
    <dbReference type="NCBI Taxonomy" id="44941"/>
    <lineage>
        <taxon>Eukaryota</taxon>
        <taxon>Fungi</taxon>
        <taxon>Fungi incertae sedis</taxon>
        <taxon>Mucoromycota</taxon>
        <taxon>Glomeromycotina</taxon>
        <taxon>Glomeromycetes</taxon>
        <taxon>Diversisporales</taxon>
        <taxon>Gigasporaceae</taxon>
        <taxon>Gigaspora</taxon>
    </lineage>
</organism>
<dbReference type="Proteomes" id="UP000266673">
    <property type="component" value="Unassembled WGS sequence"/>
</dbReference>
<dbReference type="EMBL" id="QKWP01000621">
    <property type="protein sequence ID" value="RIB17239.1"/>
    <property type="molecule type" value="Genomic_DNA"/>
</dbReference>
<proteinExistence type="predicted"/>
<sequence>MKTKKEIIDKYEQEVREFSLCLLVSSDKNVYLSKRCNPEKDYFDHIQSTGRFKEKMKKGFKQFPDGKELEPDNNSEWYPYDIKELPKLKLTPSIEQNLKQIIKIIHLFETILRKILEVNGILANEVKITQEDNGIIIATYKKNTILIQWLIIYKKDHIESKNYLTRSATK</sequence>
<evidence type="ECO:0000313" key="1">
    <source>
        <dbReference type="EMBL" id="RIB17239.1"/>
    </source>
</evidence>
<comment type="caution">
    <text evidence="1">The sequence shown here is derived from an EMBL/GenBank/DDBJ whole genome shotgun (WGS) entry which is preliminary data.</text>
</comment>
<accession>A0A397V8J2</accession>